<evidence type="ECO:0000256" key="1">
    <source>
        <dbReference type="ARBA" id="ARBA00022475"/>
    </source>
</evidence>
<dbReference type="GO" id="GO:0005737">
    <property type="term" value="C:cytoplasm"/>
    <property type="evidence" value="ECO:0007669"/>
    <property type="project" value="InterPro"/>
</dbReference>
<dbReference type="OrthoDB" id="9783283at2"/>
<evidence type="ECO:0000256" key="7">
    <source>
        <dbReference type="ARBA" id="ARBA00023098"/>
    </source>
</evidence>
<protein>
    <recommendedName>
        <fullName evidence="10">UDP-2,3-diacylglucosamine hydrolase</fullName>
        <ecNumber evidence="10">3.6.1.54</ecNumber>
    </recommendedName>
    <alternativeName>
        <fullName evidence="10">UDP-2,3-diacylglucosamine diphosphatase</fullName>
    </alternativeName>
</protein>
<keyword evidence="3 10" id="KW-0997">Cell inner membrane</keyword>
<dbReference type="EMBL" id="QGGT01000001">
    <property type="protein sequence ID" value="PWK37880.1"/>
    <property type="molecule type" value="Genomic_DNA"/>
</dbReference>
<dbReference type="SUPFAM" id="SSF56300">
    <property type="entry name" value="Metallo-dependent phosphatases"/>
    <property type="match status" value="1"/>
</dbReference>
<feature type="binding site" evidence="10">
    <location>
        <position position="55"/>
    </location>
    <ligand>
        <name>Mn(2+)</name>
        <dbReference type="ChEBI" id="CHEBI:29035"/>
        <label>1</label>
    </ligand>
</feature>
<name>A0A316FJU4_9BURK</name>
<feature type="binding site" evidence="10">
    <location>
        <position position="24"/>
    </location>
    <ligand>
        <name>Mn(2+)</name>
        <dbReference type="ChEBI" id="CHEBI:29035"/>
        <label>1</label>
    </ligand>
</feature>
<keyword evidence="1 10" id="KW-1003">Cell membrane</keyword>
<feature type="binding site" evidence="10">
    <location>
        <position position="175"/>
    </location>
    <ligand>
        <name>substrate</name>
    </ligand>
</feature>
<dbReference type="InterPro" id="IPR004843">
    <property type="entry name" value="Calcineurin-like_PHP"/>
</dbReference>
<keyword evidence="13" id="KW-1185">Reference proteome</keyword>
<dbReference type="NCBIfam" id="NF003743">
    <property type="entry name" value="PRK05340.1"/>
    <property type="match status" value="1"/>
</dbReference>
<feature type="binding site" evidence="10">
    <location>
        <position position="209"/>
    </location>
    <ligand>
        <name>substrate</name>
    </ligand>
</feature>
<comment type="similarity">
    <text evidence="10">Belongs to the LpxH family.</text>
</comment>
<gene>
    <name evidence="10" type="primary">lpxH</name>
    <name evidence="12" type="ORF">C7419_1011767</name>
</gene>
<evidence type="ECO:0000256" key="5">
    <source>
        <dbReference type="ARBA" id="ARBA00022723"/>
    </source>
</evidence>
<dbReference type="GO" id="GO:0019897">
    <property type="term" value="C:extrinsic component of plasma membrane"/>
    <property type="evidence" value="ECO:0007669"/>
    <property type="project" value="UniProtKB-UniRule"/>
</dbReference>
<comment type="cofactor">
    <cofactor evidence="10">
        <name>Mn(2+)</name>
        <dbReference type="ChEBI" id="CHEBI:29035"/>
    </cofactor>
    <text evidence="10">Binds 2 Mn(2+) ions per subunit in a binuclear metal center.</text>
</comment>
<dbReference type="PANTHER" id="PTHR34990:SF1">
    <property type="entry name" value="UDP-2,3-DIACYLGLUCOSAMINE HYDROLASE"/>
    <property type="match status" value="1"/>
</dbReference>
<evidence type="ECO:0000313" key="13">
    <source>
        <dbReference type="Proteomes" id="UP000245754"/>
    </source>
</evidence>
<comment type="function">
    <text evidence="10">Hydrolyzes the pyrophosphate bond of UDP-2,3-diacylglucosamine to yield 2,3-diacylglucosamine 1-phosphate (lipid X) and UMP by catalyzing the attack of water at the alpha-P atom. Involved in the biosynthesis of lipid A, a phosphorylated glycolipid that anchors the lipopolysaccharide to the outer membrane of the cell.</text>
</comment>
<feature type="binding site" evidence="10">
    <location>
        <begin position="94"/>
        <end position="95"/>
    </location>
    <ligand>
        <name>substrate</name>
    </ligand>
</feature>
<keyword evidence="2 10" id="KW-0444">Lipid biosynthesis</keyword>
<dbReference type="Proteomes" id="UP000245754">
    <property type="component" value="Unassembled WGS sequence"/>
</dbReference>
<accession>A0A316FJU4</accession>
<comment type="caution">
    <text evidence="10">Lacks conserved residue(s) required for the propagation of feature annotation.</text>
</comment>
<dbReference type="EC" id="3.6.1.54" evidence="10"/>
<keyword evidence="9 10" id="KW-0464">Manganese</keyword>
<dbReference type="InterPro" id="IPR029052">
    <property type="entry name" value="Metallo-depent_PP-like"/>
</dbReference>
<evidence type="ECO:0000259" key="11">
    <source>
        <dbReference type="Pfam" id="PF00149"/>
    </source>
</evidence>
<organism evidence="12 13">
    <name type="scientific">Cupriavidus plantarum</name>
    <dbReference type="NCBI Taxonomy" id="942865"/>
    <lineage>
        <taxon>Bacteria</taxon>
        <taxon>Pseudomonadati</taxon>
        <taxon>Pseudomonadota</taxon>
        <taxon>Betaproteobacteria</taxon>
        <taxon>Burkholderiales</taxon>
        <taxon>Burkholderiaceae</taxon>
        <taxon>Cupriavidus</taxon>
    </lineage>
</organism>
<evidence type="ECO:0000256" key="4">
    <source>
        <dbReference type="ARBA" id="ARBA00022556"/>
    </source>
</evidence>
<dbReference type="GO" id="GO:0030145">
    <property type="term" value="F:manganese ion binding"/>
    <property type="evidence" value="ECO:0007669"/>
    <property type="project" value="UniProtKB-UniRule"/>
</dbReference>
<feature type="domain" description="Calcineurin-like phosphoesterase" evidence="11">
    <location>
        <begin position="17"/>
        <end position="213"/>
    </location>
</feature>
<feature type="binding site" evidence="10">
    <location>
        <position position="209"/>
    </location>
    <ligand>
        <name>Mn(2+)</name>
        <dbReference type="ChEBI" id="CHEBI:29035"/>
        <label>2</label>
    </ligand>
</feature>
<keyword evidence="4 10" id="KW-0441">Lipid A biosynthesis</keyword>
<dbReference type="GeneID" id="98339675"/>
<comment type="pathway">
    <text evidence="10">Glycolipid biosynthesis; lipid IV(A) biosynthesis; lipid IV(A) from (3R)-3-hydroxytetradecanoyl-[acyl-carrier-protein] and UDP-N-acetyl-alpha-D-glucosamine: step 4/6.</text>
</comment>
<evidence type="ECO:0000256" key="3">
    <source>
        <dbReference type="ARBA" id="ARBA00022519"/>
    </source>
</evidence>
<dbReference type="InterPro" id="IPR010138">
    <property type="entry name" value="UDP-diacylglucosamine_Hdrlase"/>
</dbReference>
<comment type="subcellular location">
    <subcellularLocation>
        <location evidence="10">Cell inner membrane</location>
        <topology evidence="10">Peripheral membrane protein</topology>
        <orientation evidence="10">Cytoplasmic side</orientation>
    </subcellularLocation>
</comment>
<dbReference type="Pfam" id="PF00149">
    <property type="entry name" value="Metallophos"/>
    <property type="match status" value="1"/>
</dbReference>
<evidence type="ECO:0000256" key="2">
    <source>
        <dbReference type="ARBA" id="ARBA00022516"/>
    </source>
</evidence>
<feature type="binding site" evidence="10">
    <location>
        <position position="129"/>
    </location>
    <ligand>
        <name>Mn(2+)</name>
        <dbReference type="ChEBI" id="CHEBI:29035"/>
        <label>2</label>
    </ligand>
</feature>
<feature type="binding site" evidence="10">
    <location>
        <position position="22"/>
    </location>
    <ligand>
        <name>Mn(2+)</name>
        <dbReference type="ChEBI" id="CHEBI:29035"/>
        <label>1</label>
    </ligand>
</feature>
<evidence type="ECO:0000256" key="10">
    <source>
        <dbReference type="HAMAP-Rule" id="MF_00575"/>
    </source>
</evidence>
<keyword evidence="6 10" id="KW-0378">Hydrolase</keyword>
<proteinExistence type="inferred from homology"/>
<feature type="binding site" evidence="10">
    <location>
        <position position="94"/>
    </location>
    <ligand>
        <name>Mn(2+)</name>
        <dbReference type="ChEBI" id="CHEBI:29035"/>
        <label>2</label>
    </ligand>
</feature>
<keyword evidence="7 10" id="KW-0443">Lipid metabolism</keyword>
<dbReference type="PANTHER" id="PTHR34990">
    <property type="entry name" value="UDP-2,3-DIACYLGLUCOSAMINE HYDROLASE-RELATED"/>
    <property type="match status" value="1"/>
</dbReference>
<dbReference type="GO" id="GO:0009245">
    <property type="term" value="P:lipid A biosynthetic process"/>
    <property type="evidence" value="ECO:0007669"/>
    <property type="project" value="UniProtKB-UniRule"/>
</dbReference>
<evidence type="ECO:0000256" key="6">
    <source>
        <dbReference type="ARBA" id="ARBA00022801"/>
    </source>
</evidence>
<dbReference type="RefSeq" id="WP_109581543.1">
    <property type="nucleotide sequence ID" value="NZ_CAJPUX010000001.1"/>
</dbReference>
<comment type="catalytic activity">
    <reaction evidence="10">
        <text>UDP-2-N,3-O-bis[(3R)-3-hydroxytetradecanoyl]-alpha-D-glucosamine + H2O = 2-N,3-O-bis[(3R)-3-hydroxytetradecanoyl]-alpha-D-glucosaminyl 1-phosphate + UMP + 2 H(+)</text>
        <dbReference type="Rhea" id="RHEA:25213"/>
        <dbReference type="ChEBI" id="CHEBI:15377"/>
        <dbReference type="ChEBI" id="CHEBI:15378"/>
        <dbReference type="ChEBI" id="CHEBI:57865"/>
        <dbReference type="ChEBI" id="CHEBI:57957"/>
        <dbReference type="ChEBI" id="CHEBI:78847"/>
        <dbReference type="EC" id="3.6.1.54"/>
    </reaction>
</comment>
<feature type="binding site" evidence="10">
    <location>
        <position position="137"/>
    </location>
    <ligand>
        <name>substrate</name>
    </ligand>
</feature>
<sequence>MLDFTPVTAPIEVPAPAWFVSDLHLTEGMPRTRAAFERLLDRAAANARALFILGDFFEFWVGDDALNTPFARDVAQLLRRLTSCGVPVYLMHGNRDFLLGKRFAAAAGATLLPDPSVVICGGHRVALSHGDMLCLDDERYNRFRLWTRKRWVQRLFLTMPLSMRLGVARRLRADSEASRTRQVTYGDATPAAVDALLTATGTHTVIHGHTHRPAHHVHGENDRWVLTDWDLDTRHPRAAVLQLDASGFTELSQAD</sequence>
<feature type="binding site" evidence="10">
    <location>
        <position position="211"/>
    </location>
    <ligand>
        <name>Mn(2+)</name>
        <dbReference type="ChEBI" id="CHEBI:29035"/>
        <label>1</label>
    </ligand>
</feature>
<dbReference type="InterPro" id="IPR043461">
    <property type="entry name" value="LpxH-like"/>
</dbReference>
<dbReference type="Gene3D" id="3.60.21.10">
    <property type="match status" value="1"/>
</dbReference>
<reference evidence="12 13" key="1">
    <citation type="submission" date="2018-05" db="EMBL/GenBank/DDBJ databases">
        <title>Genomic Encyclopedia of Type Strains, Phase IV (KMG-V): Genome sequencing to study the core and pangenomes of soil and plant-associated prokaryotes.</title>
        <authorList>
            <person name="Whitman W."/>
        </authorList>
    </citation>
    <scope>NUCLEOTIDE SEQUENCE [LARGE SCALE GENOMIC DNA]</scope>
    <source>
        <strain evidence="12 13">SLV-132</strain>
    </source>
</reference>
<comment type="caution">
    <text evidence="12">The sequence shown here is derived from an EMBL/GenBank/DDBJ whole genome shotgun (WGS) entry which is preliminary data.</text>
</comment>
<keyword evidence="8 10" id="KW-0472">Membrane</keyword>
<feature type="binding site" evidence="10">
    <location>
        <position position="55"/>
    </location>
    <ligand>
        <name>Mn(2+)</name>
        <dbReference type="ChEBI" id="CHEBI:29035"/>
        <label>2</label>
    </ligand>
</feature>
<dbReference type="NCBIfam" id="TIGR01854">
    <property type="entry name" value="lipid_A_lpxH"/>
    <property type="match status" value="1"/>
</dbReference>
<evidence type="ECO:0000256" key="8">
    <source>
        <dbReference type="ARBA" id="ARBA00023136"/>
    </source>
</evidence>
<dbReference type="GO" id="GO:0008758">
    <property type="term" value="F:UDP-2,3-diacylglucosamine hydrolase activity"/>
    <property type="evidence" value="ECO:0007669"/>
    <property type="project" value="UniProtKB-UniRule"/>
</dbReference>
<dbReference type="UniPathway" id="UPA00359">
    <property type="reaction ID" value="UER00480"/>
</dbReference>
<keyword evidence="5 10" id="KW-0479">Metal-binding</keyword>
<evidence type="ECO:0000256" key="9">
    <source>
        <dbReference type="ARBA" id="ARBA00023211"/>
    </source>
</evidence>
<dbReference type="CDD" id="cd07398">
    <property type="entry name" value="MPP_YbbF-LpxH"/>
    <property type="match status" value="1"/>
</dbReference>
<dbReference type="HAMAP" id="MF_00575">
    <property type="entry name" value="LpxH"/>
    <property type="match status" value="1"/>
</dbReference>
<feature type="binding site" evidence="10">
    <location>
        <position position="182"/>
    </location>
    <ligand>
        <name>substrate</name>
    </ligand>
</feature>
<evidence type="ECO:0000313" key="12">
    <source>
        <dbReference type="EMBL" id="PWK37880.1"/>
    </source>
</evidence>
<dbReference type="AlphaFoldDB" id="A0A316FJU4"/>